<dbReference type="SUPFAM" id="SSF51197">
    <property type="entry name" value="Clavaminate synthase-like"/>
    <property type="match status" value="1"/>
</dbReference>
<feature type="region of interest" description="Disordered" evidence="1">
    <location>
        <begin position="1108"/>
        <end position="1138"/>
    </location>
</feature>
<dbReference type="Proteomes" id="UP000243876">
    <property type="component" value="Unassembled WGS sequence"/>
</dbReference>
<dbReference type="InterPro" id="IPR027450">
    <property type="entry name" value="AlkB-like"/>
</dbReference>
<dbReference type="EMBL" id="CENE01000018">
    <property type="protein sequence ID" value="CEQ41889.1"/>
    <property type="molecule type" value="Genomic_DNA"/>
</dbReference>
<dbReference type="OrthoDB" id="2163491at2759"/>
<evidence type="ECO:0000256" key="1">
    <source>
        <dbReference type="SAM" id="MobiDB-lite"/>
    </source>
</evidence>
<proteinExistence type="predicted"/>
<reference evidence="4" key="1">
    <citation type="submission" date="2015-02" db="EMBL/GenBank/DDBJ databases">
        <authorList>
            <person name="Gon?alves P."/>
        </authorList>
    </citation>
    <scope>NUCLEOTIDE SEQUENCE [LARGE SCALE GENOMIC DNA]</scope>
</reference>
<feature type="compositionally biased region" description="Basic and acidic residues" evidence="1">
    <location>
        <begin position="139"/>
        <end position="151"/>
    </location>
</feature>
<gene>
    <name evidence="3" type="primary">SPOSA6832_03658</name>
</gene>
<keyword evidence="4" id="KW-1185">Reference proteome</keyword>
<dbReference type="PANTHER" id="PTHR48125">
    <property type="entry name" value="LP07818P1"/>
    <property type="match status" value="1"/>
</dbReference>
<protein>
    <submittedName>
        <fullName evidence="3">SPOSA6832_03658-mRNA-1:cds</fullName>
    </submittedName>
</protein>
<evidence type="ECO:0000313" key="3">
    <source>
        <dbReference type="EMBL" id="CEQ41889.1"/>
    </source>
</evidence>
<feature type="region of interest" description="Disordered" evidence="1">
    <location>
        <begin position="315"/>
        <end position="344"/>
    </location>
</feature>
<name>A0A0D6EPN0_SPOSA</name>
<feature type="non-terminal residue" evidence="3">
    <location>
        <position position="1"/>
    </location>
</feature>
<feature type="compositionally biased region" description="Polar residues" evidence="1">
    <location>
        <begin position="1121"/>
        <end position="1138"/>
    </location>
</feature>
<accession>A0A0D6EPN0</accession>
<feature type="region of interest" description="Disordered" evidence="1">
    <location>
        <begin position="1292"/>
        <end position="1318"/>
    </location>
</feature>
<dbReference type="PANTHER" id="PTHR48125:SF10">
    <property type="entry name" value="OS12G0136300 PROTEIN"/>
    <property type="match status" value="1"/>
</dbReference>
<feature type="region of interest" description="Disordered" evidence="1">
    <location>
        <begin position="556"/>
        <end position="599"/>
    </location>
</feature>
<dbReference type="Gene3D" id="2.60.120.590">
    <property type="entry name" value="Alpha-ketoglutarate-dependent dioxygenase AlkB-like"/>
    <property type="match status" value="1"/>
</dbReference>
<feature type="compositionally biased region" description="Basic residues" evidence="1">
    <location>
        <begin position="160"/>
        <end position="171"/>
    </location>
</feature>
<feature type="compositionally biased region" description="Pro residues" evidence="1">
    <location>
        <begin position="274"/>
        <end position="284"/>
    </location>
</feature>
<feature type="compositionally biased region" description="Basic residues" evidence="1">
    <location>
        <begin position="58"/>
        <end position="67"/>
    </location>
</feature>
<dbReference type="InterPro" id="IPR037151">
    <property type="entry name" value="AlkB-like_sf"/>
</dbReference>
<dbReference type="Pfam" id="PF13532">
    <property type="entry name" value="2OG-FeII_Oxy_2"/>
    <property type="match status" value="1"/>
</dbReference>
<feature type="compositionally biased region" description="Low complexity" evidence="1">
    <location>
        <begin position="109"/>
        <end position="132"/>
    </location>
</feature>
<feature type="region of interest" description="Disordered" evidence="1">
    <location>
        <begin position="1"/>
        <end position="20"/>
    </location>
</feature>
<sequence length="1318" mass="142429">MVREVQSARQTRSKGPAEALELPWGWNGLGALLGKEIKVQFQVRAAQAQASKAEAKLKKTVQKRLQRHKDQAEKLKRRPTSDGQAPIVPKPALPPSSTLSNLAPPIAKPSSHSSAPVPAAHPSPSSLSHHPATFSASGRDIKLPKRFRDDQTTAMEAHQPKKRRAKGKRAQRREALGGRGGPSQSLVGTSGPAQAVPPPPRQPSEHLGTDSIAPRPAPVTAVSPLHSPPQPPPPPSAPRIPSLATLNLPRTVPPLSFPAITYPCYPQPLHQQPQPEPRPGPQPRIAPASPSSFSAEDLQHLPHLPSFLSTYASPKNSKESFPLKPAKPPARHPALDSQTNWVEPERDLQIRANGKPPIWCMGRQELCESLEYFKSYQGGHYDSQERCLGYLLDGFPSVNDRCEIQGRIIISHGGGGSSLSSKGSYELHASQTRHNVRMRALKNCMEVRTPVVLIAGSSWDFFPRLRRMGAEQDGEDGVRYAVLGCYFVTAIWAEGEPVASPPTSVPSTSTSSEREQANYHVRFKVCFRSTQTCSVRAEADGGVRFEWVESQGRPWFADMIGKDGPSPPSPNACSVSRIPSSSATTSRSPSSASYSPPSIATHASSVTDVDLNNDGGLPKSQPGAVGDVEIRCSTCGAWHRSIYRESISCFDEKCSNFFLLADGTMPSPSHLTYRPSLLLPFPFLPANSLIPQPLLPRTLQSLAGSRSISDYSKESWRGFGCSACGRLSSRSEWGRLTCANARCGAAVDARGRVFGAKELRERLERSERAKKGGNGKGRASEGERFHPAYAAQGLKVVPFFAGGYDGYTVELGEGSRVHHMWPAVEQGYVEADRLFADYQGNEAGRLFRRNPLTIHRVTQNAGSPYHHAIGAQTYPFPSDASLQSPAADGKPIIPAPACAEEACEFLKRVVPLVVGEGRETGFNEILSVAYMLGGKMNYHDDGEKGLGPIVASVSFGADAIMSFRPKAKKAQGAKKKVDIVPATPIPVGPATDEAAVAAATAARKPLAVLKLRLRHGHVMIMEGAEMQKAFEHMVEPEGLRFAATARVIGPGHFREHGNHVPTALASKRVNSNARPSSLPVLPAPFRGALPPLPTASTFLSLAPIASSSNSTAPIHHPPPSGSYNSVTPARRPMQQSSGRFAYQQPRYVATVLEARQPLTRALPASPLFRPTSLPRHITQWHHRSAPLRLQQLHPSALLHLRQQQHQLSSTPLANAKRSSRAVSFAILQNKTAARRRRLNRNAGAVQFPLVQRRGVAHFKPPSSAALIFLPLILSSAQLAPFLLSMTSTSRITHLTPPQAPTPTPTSAEPLAKLAGTGD</sequence>
<feature type="compositionally biased region" description="Low complexity" evidence="1">
    <location>
        <begin position="263"/>
        <end position="273"/>
    </location>
</feature>
<feature type="compositionally biased region" description="Low complexity" evidence="1">
    <location>
        <begin position="574"/>
        <end position="599"/>
    </location>
</feature>
<evidence type="ECO:0000313" key="4">
    <source>
        <dbReference type="Proteomes" id="UP000243876"/>
    </source>
</evidence>
<feature type="domain" description="Alpha-ketoglutarate-dependent dioxygenase AlkB-like" evidence="2">
    <location>
        <begin position="896"/>
        <end position="1040"/>
    </location>
</feature>
<evidence type="ECO:0000259" key="2">
    <source>
        <dbReference type="Pfam" id="PF13532"/>
    </source>
</evidence>
<feature type="region of interest" description="Disordered" evidence="1">
    <location>
        <begin position="47"/>
        <end position="296"/>
    </location>
</feature>
<organism evidence="3 4">
    <name type="scientific">Sporidiobolus salmonicolor</name>
    <name type="common">Yeast-like fungus</name>
    <name type="synonym">Sporobolomyces salmonicolor</name>
    <dbReference type="NCBI Taxonomy" id="5005"/>
    <lineage>
        <taxon>Eukaryota</taxon>
        <taxon>Fungi</taxon>
        <taxon>Dikarya</taxon>
        <taxon>Basidiomycota</taxon>
        <taxon>Pucciniomycotina</taxon>
        <taxon>Microbotryomycetes</taxon>
        <taxon>Sporidiobolales</taxon>
        <taxon>Sporidiobolaceae</taxon>
        <taxon>Sporobolomyces</taxon>
    </lineage>
</organism>
<feature type="compositionally biased region" description="Pro residues" evidence="1">
    <location>
        <begin position="226"/>
        <end position="238"/>
    </location>
</feature>